<evidence type="ECO:0000256" key="1">
    <source>
        <dbReference type="ARBA" id="ARBA00008005"/>
    </source>
</evidence>
<feature type="domain" description="Tail sheath protein subtilisin-like" evidence="2">
    <location>
        <begin position="110"/>
        <end position="257"/>
    </location>
</feature>
<dbReference type="Proteomes" id="UP001223586">
    <property type="component" value="Unassembled WGS sequence"/>
</dbReference>
<comment type="similarity">
    <text evidence="1">Belongs to the myoviridae tail sheath protein family.</text>
</comment>
<dbReference type="Gene3D" id="3.40.50.11790">
    <property type="match status" value="1"/>
</dbReference>
<evidence type="ECO:0000259" key="2">
    <source>
        <dbReference type="Pfam" id="PF04984"/>
    </source>
</evidence>
<evidence type="ECO:0008006" key="6">
    <source>
        <dbReference type="Google" id="ProtNLM"/>
    </source>
</evidence>
<dbReference type="Pfam" id="PF17482">
    <property type="entry name" value="Phage_sheath_1C"/>
    <property type="match status" value="1"/>
</dbReference>
<proteinExistence type="inferred from homology"/>
<accession>A0ABT9WMJ7</accession>
<feature type="domain" description="Tail sheath protein C-terminal" evidence="3">
    <location>
        <begin position="267"/>
        <end position="360"/>
    </location>
</feature>
<dbReference type="Gene3D" id="3.30.1370.220">
    <property type="match status" value="1"/>
</dbReference>
<comment type="caution">
    <text evidence="4">The sequence shown here is derived from an EMBL/GenBank/DDBJ whole genome shotgun (WGS) entry which is preliminary data.</text>
</comment>
<gene>
    <name evidence="4" type="ORF">J2S08_000209</name>
</gene>
<evidence type="ECO:0000313" key="5">
    <source>
        <dbReference type="Proteomes" id="UP001223586"/>
    </source>
</evidence>
<name>A0ABT9WMJ7_9BACI</name>
<organism evidence="4 5">
    <name type="scientific">Bacillus chungangensis</name>
    <dbReference type="NCBI Taxonomy" id="587633"/>
    <lineage>
        <taxon>Bacteria</taxon>
        <taxon>Bacillati</taxon>
        <taxon>Bacillota</taxon>
        <taxon>Bacilli</taxon>
        <taxon>Bacillales</taxon>
        <taxon>Bacillaceae</taxon>
        <taxon>Bacillus</taxon>
    </lineage>
</organism>
<dbReference type="InterPro" id="IPR035089">
    <property type="entry name" value="Phage_sheath_subtilisin"/>
</dbReference>
<dbReference type="EMBL" id="JAUSTT010000001">
    <property type="protein sequence ID" value="MDQ0174378.1"/>
    <property type="molecule type" value="Genomic_DNA"/>
</dbReference>
<dbReference type="RefSeq" id="WP_307225796.1">
    <property type="nucleotide sequence ID" value="NZ_JAUSTT010000001.1"/>
</dbReference>
<evidence type="ECO:0000259" key="3">
    <source>
        <dbReference type="Pfam" id="PF17482"/>
    </source>
</evidence>
<sequence>MAGGTWDPTSLPIQPGMYIRFRDAALAQISGGARGIVAMPLFEHEGTADIGKFYTIEREAEAIELFGMDYARPVIRVLQGGAKEVLVYAMSQIDDLESSDKEEAFFSVRDKYEAQHFNVFVYPDAVEATEQDASLAWCKRNRKEGKHFMVVYGGTLTEDQDPEVGNARSIRLADDYAVNLISGVISGSGTELSSGQFAPYIAGLIAGTPINQAITYRDIPVVDVTRRLKNSEVNKALTSGSLVLFHDGRKVKVMQGIVTQSDAGKRGKIRIMRARQAIQTDITATACDHYIGKIDNNEAGQASLISAVKAYLEMLETENVLAEPTVQLDPERPSKGDAVFLLISYIEVDSAERFFVTIDAKE</sequence>
<evidence type="ECO:0000313" key="4">
    <source>
        <dbReference type="EMBL" id="MDQ0174378.1"/>
    </source>
</evidence>
<dbReference type="Gene3D" id="3.30.360.90">
    <property type="match status" value="1"/>
</dbReference>
<reference evidence="4 5" key="1">
    <citation type="submission" date="2023-07" db="EMBL/GenBank/DDBJ databases">
        <title>Genomic Encyclopedia of Type Strains, Phase IV (KMG-IV): sequencing the most valuable type-strain genomes for metagenomic binning, comparative biology and taxonomic classification.</title>
        <authorList>
            <person name="Goeker M."/>
        </authorList>
    </citation>
    <scope>NUCLEOTIDE SEQUENCE [LARGE SCALE GENOMIC DNA]</scope>
    <source>
        <strain evidence="4 5">DSM 23837</strain>
    </source>
</reference>
<dbReference type="InterPro" id="IPR020287">
    <property type="entry name" value="Tail_sheath_C"/>
</dbReference>
<keyword evidence="5" id="KW-1185">Reference proteome</keyword>
<protein>
    <recommendedName>
        <fullName evidence="6">Phage tail sheath protein</fullName>
    </recommendedName>
</protein>
<dbReference type="Pfam" id="PF04984">
    <property type="entry name" value="Phage_sheath_1"/>
    <property type="match status" value="1"/>
</dbReference>